<feature type="modified residue" description="4-aspartylphosphate" evidence="6">
    <location>
        <position position="56"/>
    </location>
</feature>
<dbReference type="Gene3D" id="3.40.50.2300">
    <property type="match status" value="1"/>
</dbReference>
<evidence type="ECO:0000313" key="9">
    <source>
        <dbReference type="EMBL" id="BAP57391.1"/>
    </source>
</evidence>
<dbReference type="InterPro" id="IPR011006">
    <property type="entry name" value="CheY-like_superfamily"/>
</dbReference>
<dbReference type="PROSITE" id="PS50110">
    <property type="entry name" value="RESPONSE_REGULATORY"/>
    <property type="match status" value="1"/>
</dbReference>
<evidence type="ECO:0000256" key="6">
    <source>
        <dbReference type="PROSITE-ProRule" id="PRU00169"/>
    </source>
</evidence>
<dbReference type="Gene3D" id="1.10.8.60">
    <property type="match status" value="1"/>
</dbReference>
<dbReference type="InterPro" id="IPR003593">
    <property type="entry name" value="AAA+_ATPase"/>
</dbReference>
<keyword evidence="10" id="KW-1185">Reference proteome</keyword>
<dbReference type="AlphaFoldDB" id="A0A090BVT0"/>
<keyword evidence="4" id="KW-0238">DNA-binding</keyword>
<dbReference type="PROSITE" id="PS00688">
    <property type="entry name" value="SIGMA54_INTERACT_3"/>
    <property type="match status" value="1"/>
</dbReference>
<dbReference type="Gene3D" id="3.40.50.300">
    <property type="entry name" value="P-loop containing nucleotide triphosphate hydrolases"/>
    <property type="match status" value="1"/>
</dbReference>
<dbReference type="SUPFAM" id="SSF52540">
    <property type="entry name" value="P-loop containing nucleoside triphosphate hydrolases"/>
    <property type="match status" value="1"/>
</dbReference>
<evidence type="ECO:0000256" key="1">
    <source>
        <dbReference type="ARBA" id="ARBA00022741"/>
    </source>
</evidence>
<sequence>MADLPSLLLVDDDPLISESLAFVLKDTFSVYVVATREETKRLLYTLPVLPNLALIDLGLPPNPHSPEEGFTLVSELLTFNPSIKILILSGQDTQENVRHALTLGAVDFIPKPCNMELLKTRLKHQLMILEAEQHKPQAKQKACGLIGQSMVMETLRAQIQQFANSPFSVLIQGESGTGKELVAQCLHTQSQRAEAPCLIVNCAAFTTELLEAQLFGHSKGAFTGANTARSGFFEEASYGSLILDEIGEMPLPLQSKLLRVLENGEYYRLGETKVRQSQARIIAASNRDLRGEVLAGQFRGDLYHRLSVLTIKVPPVCERDDDKFLLLKHFQDFYAEMGTLFQLDTSARQNWKEYNFPGNVRELRNIVIRLGAKYPNQLVTRTQLEEELETNLNTKQFTSTDTDSDQAIVRQLNKGGFSLDDVLLDWERRYINAALKMSQGNLSQAARILGINRTTLYSKMQRLSKSGSN</sequence>
<keyword evidence="5" id="KW-0804">Transcription</keyword>
<dbReference type="PANTHER" id="PTHR32071:SF117">
    <property type="entry name" value="PTS-DEPENDENT DIHYDROXYACETONE KINASE OPERON REGULATORY PROTEIN-RELATED"/>
    <property type="match status" value="1"/>
</dbReference>
<evidence type="ECO:0000259" key="8">
    <source>
        <dbReference type="PROSITE" id="PS50110"/>
    </source>
</evidence>
<evidence type="ECO:0000259" key="7">
    <source>
        <dbReference type="PROSITE" id="PS50045"/>
    </source>
</evidence>
<proteinExistence type="predicted"/>
<dbReference type="InterPro" id="IPR027417">
    <property type="entry name" value="P-loop_NTPase"/>
</dbReference>
<dbReference type="Proteomes" id="UP000031623">
    <property type="component" value="Chromosome"/>
</dbReference>
<dbReference type="Pfam" id="PF02954">
    <property type="entry name" value="HTH_8"/>
    <property type="match status" value="1"/>
</dbReference>
<evidence type="ECO:0000313" key="10">
    <source>
        <dbReference type="Proteomes" id="UP000031623"/>
    </source>
</evidence>
<dbReference type="SMART" id="SM00382">
    <property type="entry name" value="AAA"/>
    <property type="match status" value="1"/>
</dbReference>
<dbReference type="InterPro" id="IPR009057">
    <property type="entry name" value="Homeodomain-like_sf"/>
</dbReference>
<keyword evidence="2" id="KW-0067">ATP-binding</keyword>
<dbReference type="KEGG" id="tig:THII_3094"/>
<feature type="domain" description="Sigma-54 factor interaction" evidence="7">
    <location>
        <begin position="145"/>
        <end position="372"/>
    </location>
</feature>
<dbReference type="EMBL" id="AP014633">
    <property type="protein sequence ID" value="BAP57391.1"/>
    <property type="molecule type" value="Genomic_DNA"/>
</dbReference>
<gene>
    <name evidence="9" type="ORF">THII_3094</name>
</gene>
<dbReference type="HOGENOM" id="CLU_000445_0_6_6"/>
<dbReference type="Pfam" id="PF00158">
    <property type="entry name" value="Sigma54_activat"/>
    <property type="match status" value="1"/>
</dbReference>
<dbReference type="InterPro" id="IPR025944">
    <property type="entry name" value="Sigma_54_int_dom_CS"/>
</dbReference>
<dbReference type="PROSITE" id="PS00675">
    <property type="entry name" value="SIGMA54_INTERACT_1"/>
    <property type="match status" value="1"/>
</dbReference>
<dbReference type="InterPro" id="IPR025662">
    <property type="entry name" value="Sigma_54_int_dom_ATP-bd_1"/>
</dbReference>
<evidence type="ECO:0000256" key="5">
    <source>
        <dbReference type="ARBA" id="ARBA00023163"/>
    </source>
</evidence>
<dbReference type="CDD" id="cd00009">
    <property type="entry name" value="AAA"/>
    <property type="match status" value="1"/>
</dbReference>
<dbReference type="GO" id="GO:0006355">
    <property type="term" value="P:regulation of DNA-templated transcription"/>
    <property type="evidence" value="ECO:0007669"/>
    <property type="project" value="InterPro"/>
</dbReference>
<accession>A0A090BVT0</accession>
<dbReference type="Gene3D" id="1.10.10.60">
    <property type="entry name" value="Homeodomain-like"/>
    <property type="match status" value="1"/>
</dbReference>
<dbReference type="FunFam" id="3.40.50.300:FF:000006">
    <property type="entry name" value="DNA-binding transcriptional regulator NtrC"/>
    <property type="match status" value="1"/>
</dbReference>
<keyword evidence="3" id="KW-0805">Transcription regulation</keyword>
<evidence type="ECO:0000256" key="3">
    <source>
        <dbReference type="ARBA" id="ARBA00023015"/>
    </source>
</evidence>
<dbReference type="OrthoDB" id="5288224at2"/>
<dbReference type="InterPro" id="IPR002078">
    <property type="entry name" value="Sigma_54_int"/>
</dbReference>
<name>A0A090BVT0_9GAMM</name>
<keyword evidence="1" id="KW-0547">Nucleotide-binding</keyword>
<dbReference type="GO" id="GO:0000160">
    <property type="term" value="P:phosphorelay signal transduction system"/>
    <property type="evidence" value="ECO:0007669"/>
    <property type="project" value="InterPro"/>
</dbReference>
<dbReference type="Pfam" id="PF25601">
    <property type="entry name" value="AAA_lid_14"/>
    <property type="match status" value="1"/>
</dbReference>
<dbReference type="InterPro" id="IPR001789">
    <property type="entry name" value="Sig_transdc_resp-reg_receiver"/>
</dbReference>
<dbReference type="SUPFAM" id="SSF52172">
    <property type="entry name" value="CheY-like"/>
    <property type="match status" value="1"/>
</dbReference>
<feature type="domain" description="Response regulatory" evidence="8">
    <location>
        <begin position="6"/>
        <end position="126"/>
    </location>
</feature>
<dbReference type="SMART" id="SM00448">
    <property type="entry name" value="REC"/>
    <property type="match status" value="1"/>
</dbReference>
<dbReference type="GO" id="GO:0043565">
    <property type="term" value="F:sequence-specific DNA binding"/>
    <property type="evidence" value="ECO:0007669"/>
    <property type="project" value="InterPro"/>
</dbReference>
<dbReference type="PRINTS" id="PR01590">
    <property type="entry name" value="HTHFIS"/>
</dbReference>
<dbReference type="InterPro" id="IPR058245">
    <property type="entry name" value="NreC/VraR/RcsB-like_REC"/>
</dbReference>
<evidence type="ECO:0000256" key="2">
    <source>
        <dbReference type="ARBA" id="ARBA00022840"/>
    </source>
</evidence>
<dbReference type="SUPFAM" id="SSF46689">
    <property type="entry name" value="Homeodomain-like"/>
    <property type="match status" value="1"/>
</dbReference>
<dbReference type="STRING" id="40754.THII_3094"/>
<keyword evidence="6" id="KW-0597">Phosphoprotein</keyword>
<protein>
    <submittedName>
        <fullName evidence="9">Fis family transcriptional regulator</fullName>
    </submittedName>
</protein>
<dbReference type="Pfam" id="PF00072">
    <property type="entry name" value="Response_reg"/>
    <property type="match status" value="1"/>
</dbReference>
<reference evidence="9" key="1">
    <citation type="journal article" date="2014" name="ISME J.">
        <title>Ecophysiology of Thioploca ingrica as revealed by the complete genome sequence supplemented with proteomic evidence.</title>
        <authorList>
            <person name="Kojima H."/>
            <person name="Ogura Y."/>
            <person name="Yamamoto N."/>
            <person name="Togashi T."/>
            <person name="Mori H."/>
            <person name="Watanabe T."/>
            <person name="Nemoto F."/>
            <person name="Kurokawa K."/>
            <person name="Hayashi T."/>
            <person name="Fukui M."/>
        </authorList>
    </citation>
    <scope>NUCLEOTIDE SEQUENCE [LARGE SCALE GENOMIC DNA]</scope>
</reference>
<evidence type="ECO:0000256" key="4">
    <source>
        <dbReference type="ARBA" id="ARBA00023125"/>
    </source>
</evidence>
<dbReference type="GO" id="GO:0005524">
    <property type="term" value="F:ATP binding"/>
    <property type="evidence" value="ECO:0007669"/>
    <property type="project" value="UniProtKB-KW"/>
</dbReference>
<dbReference type="PANTHER" id="PTHR32071">
    <property type="entry name" value="TRANSCRIPTIONAL REGULATORY PROTEIN"/>
    <property type="match status" value="1"/>
</dbReference>
<dbReference type="InterPro" id="IPR058031">
    <property type="entry name" value="AAA_lid_NorR"/>
</dbReference>
<organism evidence="9 10">
    <name type="scientific">Thioploca ingrica</name>
    <dbReference type="NCBI Taxonomy" id="40754"/>
    <lineage>
        <taxon>Bacteria</taxon>
        <taxon>Pseudomonadati</taxon>
        <taxon>Pseudomonadota</taxon>
        <taxon>Gammaproteobacteria</taxon>
        <taxon>Thiotrichales</taxon>
        <taxon>Thiotrichaceae</taxon>
        <taxon>Thioploca</taxon>
    </lineage>
</organism>
<dbReference type="PROSITE" id="PS50045">
    <property type="entry name" value="SIGMA54_INTERACT_4"/>
    <property type="match status" value="1"/>
</dbReference>
<dbReference type="InterPro" id="IPR002197">
    <property type="entry name" value="HTH_Fis"/>
</dbReference>
<dbReference type="CDD" id="cd17535">
    <property type="entry name" value="REC_NarL-like"/>
    <property type="match status" value="1"/>
</dbReference>